<proteinExistence type="predicted"/>
<evidence type="ECO:0000313" key="3">
    <source>
        <dbReference type="Proteomes" id="UP000291343"/>
    </source>
</evidence>
<accession>A0A482XQ78</accession>
<name>A0A482XQ78_LAOST</name>
<evidence type="ECO:0000256" key="1">
    <source>
        <dbReference type="SAM" id="SignalP"/>
    </source>
</evidence>
<dbReference type="OrthoDB" id="6639782at2759"/>
<feature type="signal peptide" evidence="1">
    <location>
        <begin position="1"/>
        <end position="19"/>
    </location>
</feature>
<dbReference type="InParanoid" id="A0A482XQ78"/>
<reference evidence="2 3" key="1">
    <citation type="journal article" date="2017" name="Gigascience">
        <title>Genome sequence of the small brown planthopper, Laodelphax striatellus.</title>
        <authorList>
            <person name="Zhu J."/>
            <person name="Jiang F."/>
            <person name="Wang X."/>
            <person name="Yang P."/>
            <person name="Bao Y."/>
            <person name="Zhao W."/>
            <person name="Wang W."/>
            <person name="Lu H."/>
            <person name="Wang Q."/>
            <person name="Cui N."/>
            <person name="Li J."/>
            <person name="Chen X."/>
            <person name="Luo L."/>
            <person name="Yu J."/>
            <person name="Kang L."/>
            <person name="Cui F."/>
        </authorList>
    </citation>
    <scope>NUCLEOTIDE SEQUENCE [LARGE SCALE GENOMIC DNA]</scope>
    <source>
        <strain evidence="2">Lst14</strain>
    </source>
</reference>
<sequence>MDISILVHLIIFKSVGVLASLHSWGMTSRLQSYHRDFYYSFSLKNGKIYGSEVSPNYPDEILLRVGEQWVRRIGVSGHEVICKRLSEKDFYNFHHYAPKLHVYSDKNDESRVKTLLSYFTFSEREVWNCQSQEPRGAMKRALRSMGKKLESSEPISFYRIVNVMHGIRPINVIFYFDGVEVYEDVSPVKPENDMGDKWTATFREVKYLDPSDNTVLKYNGKVFLSKEDTVIPPPPSIFEPIDVPVVQPYDGNYKIEVIEFLENGNSKIEKIGPEGETLIVGKKTYLTIGLQNDEAVCKLLAESKSGAAAYSKLLPEFNGKEAILETFSVNRQEIWNCTYNEDKNFIRRLTELVVSIPVEKIEYYSGISVWKYRLSRIFNSVKIREIYYYEDRKSDQQIKFNGVVKLIKPKEKKYSETELEKYNYYYPNEYDMPIIVDDGYDSDDDLLDGAAVIAA</sequence>
<dbReference type="AlphaFoldDB" id="A0A482XQ78"/>
<evidence type="ECO:0000313" key="2">
    <source>
        <dbReference type="EMBL" id="RZF47804.1"/>
    </source>
</evidence>
<protein>
    <submittedName>
        <fullName evidence="2">Uncharacterized protein</fullName>
    </submittedName>
</protein>
<dbReference type="Proteomes" id="UP000291343">
    <property type="component" value="Unassembled WGS sequence"/>
</dbReference>
<dbReference type="EMBL" id="QKKF02003370">
    <property type="protein sequence ID" value="RZF47804.1"/>
    <property type="molecule type" value="Genomic_DNA"/>
</dbReference>
<organism evidence="2 3">
    <name type="scientific">Laodelphax striatellus</name>
    <name type="common">Small brown planthopper</name>
    <name type="synonym">Delphax striatella</name>
    <dbReference type="NCBI Taxonomy" id="195883"/>
    <lineage>
        <taxon>Eukaryota</taxon>
        <taxon>Metazoa</taxon>
        <taxon>Ecdysozoa</taxon>
        <taxon>Arthropoda</taxon>
        <taxon>Hexapoda</taxon>
        <taxon>Insecta</taxon>
        <taxon>Pterygota</taxon>
        <taxon>Neoptera</taxon>
        <taxon>Paraneoptera</taxon>
        <taxon>Hemiptera</taxon>
        <taxon>Auchenorrhyncha</taxon>
        <taxon>Fulgoroidea</taxon>
        <taxon>Delphacidae</taxon>
        <taxon>Criomorphinae</taxon>
        <taxon>Laodelphax</taxon>
    </lineage>
</organism>
<gene>
    <name evidence="2" type="ORF">LSTR_LSTR006068</name>
</gene>
<feature type="chain" id="PRO_5019766129" evidence="1">
    <location>
        <begin position="20"/>
        <end position="455"/>
    </location>
</feature>
<keyword evidence="3" id="KW-1185">Reference proteome</keyword>
<keyword evidence="1" id="KW-0732">Signal</keyword>
<comment type="caution">
    <text evidence="2">The sequence shown here is derived from an EMBL/GenBank/DDBJ whole genome shotgun (WGS) entry which is preliminary data.</text>
</comment>